<reference evidence="5" key="1">
    <citation type="submission" date="2016-06" db="UniProtKB">
        <authorList>
            <consortium name="WormBaseParasite"/>
        </authorList>
    </citation>
    <scope>IDENTIFICATION</scope>
</reference>
<comment type="similarity">
    <text evidence="1">Belongs to the peptidase C19 family.</text>
</comment>
<dbReference type="Pfam" id="PF00443">
    <property type="entry name" value="UCH"/>
    <property type="match status" value="1"/>
</dbReference>
<dbReference type="GO" id="GO:0005634">
    <property type="term" value="C:nucleus"/>
    <property type="evidence" value="ECO:0007669"/>
    <property type="project" value="TreeGrafter"/>
</dbReference>
<dbReference type="PANTHER" id="PTHR24006">
    <property type="entry name" value="UBIQUITIN CARBOXYL-TERMINAL HYDROLASE"/>
    <property type="match status" value="1"/>
</dbReference>
<dbReference type="InterPro" id="IPR038765">
    <property type="entry name" value="Papain-like_cys_pep_sf"/>
</dbReference>
<feature type="domain" description="Peptidase C19 ubiquitin carboxyl-terminal hydrolase" evidence="2">
    <location>
        <begin position="20"/>
        <end position="247"/>
    </location>
</feature>
<dbReference type="PANTHER" id="PTHR24006:SF915">
    <property type="entry name" value="UBIQUITIN CARBOXYL-TERMINAL HYDROLASE-RELATED"/>
    <property type="match status" value="1"/>
</dbReference>
<evidence type="ECO:0000313" key="5">
    <source>
        <dbReference type="WBParaSite" id="SBAD_0000897001-mRNA-1"/>
    </source>
</evidence>
<dbReference type="Gene3D" id="3.90.70.10">
    <property type="entry name" value="Cysteine proteinases"/>
    <property type="match status" value="1"/>
</dbReference>
<evidence type="ECO:0000313" key="4">
    <source>
        <dbReference type="Proteomes" id="UP000270296"/>
    </source>
</evidence>
<dbReference type="InterPro" id="IPR050164">
    <property type="entry name" value="Peptidase_C19"/>
</dbReference>
<dbReference type="GO" id="GO:0005829">
    <property type="term" value="C:cytosol"/>
    <property type="evidence" value="ECO:0007669"/>
    <property type="project" value="TreeGrafter"/>
</dbReference>
<accession>A0A183IYF9</accession>
<gene>
    <name evidence="3" type="ORF">SBAD_LOCUS8657</name>
</gene>
<dbReference type="EMBL" id="UZAM01011826">
    <property type="protein sequence ID" value="VDP18435.1"/>
    <property type="molecule type" value="Genomic_DNA"/>
</dbReference>
<dbReference type="GO" id="GO:0004843">
    <property type="term" value="F:cysteine-type deubiquitinase activity"/>
    <property type="evidence" value="ECO:0007669"/>
    <property type="project" value="InterPro"/>
</dbReference>
<dbReference type="Proteomes" id="UP000270296">
    <property type="component" value="Unassembled WGS sequence"/>
</dbReference>
<dbReference type="CDD" id="cd02257">
    <property type="entry name" value="Peptidase_C19"/>
    <property type="match status" value="1"/>
</dbReference>
<protein>
    <submittedName>
        <fullName evidence="5">UCH domain-containing protein</fullName>
    </submittedName>
</protein>
<name>A0A183IYF9_9BILA</name>
<dbReference type="InterPro" id="IPR001394">
    <property type="entry name" value="Peptidase_C19_UCH"/>
</dbReference>
<evidence type="ECO:0000313" key="3">
    <source>
        <dbReference type="EMBL" id="VDP18435.1"/>
    </source>
</evidence>
<sequence length="250" mass="27997">MIRTLHVSVNDALRGITSYTEERSLQSLFERFLDEDVVAYKCEKCHGDVATMRHEIRSFPRFIIMSLKRYCFDAILNDVRKNERSVFIPKYLKVSAFAVSGQEKYAPYDGSLGANSDRTLPRRVITVRGVPAQDIQRLQADMMNASVEVEGLFPSSSAAEVRVPDADESAVAETAARLKTNDTSASSTFSENDDSCTELPTFVRTSPDKVLKFVVDDDDASDAIRRKTYRLCGIVSHIGQRYSTGEHSFS</sequence>
<evidence type="ECO:0000259" key="2">
    <source>
        <dbReference type="Pfam" id="PF00443"/>
    </source>
</evidence>
<evidence type="ECO:0000256" key="1">
    <source>
        <dbReference type="ARBA" id="ARBA00009085"/>
    </source>
</evidence>
<keyword evidence="4" id="KW-1185">Reference proteome</keyword>
<proteinExistence type="inferred from homology"/>
<dbReference type="GO" id="GO:0016579">
    <property type="term" value="P:protein deubiquitination"/>
    <property type="evidence" value="ECO:0007669"/>
    <property type="project" value="InterPro"/>
</dbReference>
<dbReference type="WBParaSite" id="SBAD_0000897001-mRNA-1">
    <property type="protein sequence ID" value="SBAD_0000897001-mRNA-1"/>
    <property type="gene ID" value="SBAD_0000897001"/>
</dbReference>
<dbReference type="GO" id="GO:0000082">
    <property type="term" value="P:G1/S transition of mitotic cell cycle"/>
    <property type="evidence" value="ECO:0007669"/>
    <property type="project" value="TreeGrafter"/>
</dbReference>
<dbReference type="AlphaFoldDB" id="A0A183IYF9"/>
<dbReference type="OrthoDB" id="289038at2759"/>
<organism evidence="5">
    <name type="scientific">Soboliphyme baturini</name>
    <dbReference type="NCBI Taxonomy" id="241478"/>
    <lineage>
        <taxon>Eukaryota</taxon>
        <taxon>Metazoa</taxon>
        <taxon>Ecdysozoa</taxon>
        <taxon>Nematoda</taxon>
        <taxon>Enoplea</taxon>
        <taxon>Dorylaimia</taxon>
        <taxon>Dioctophymatida</taxon>
        <taxon>Dioctophymatoidea</taxon>
        <taxon>Soboliphymatidae</taxon>
        <taxon>Soboliphyme</taxon>
    </lineage>
</organism>
<reference evidence="3 4" key="2">
    <citation type="submission" date="2018-11" db="EMBL/GenBank/DDBJ databases">
        <authorList>
            <consortium name="Pathogen Informatics"/>
        </authorList>
    </citation>
    <scope>NUCLEOTIDE SEQUENCE [LARGE SCALE GENOMIC DNA]</scope>
</reference>
<dbReference type="SUPFAM" id="SSF54001">
    <property type="entry name" value="Cysteine proteinases"/>
    <property type="match status" value="1"/>
</dbReference>